<evidence type="ECO:0000313" key="2">
    <source>
        <dbReference type="Proteomes" id="UP001557470"/>
    </source>
</evidence>
<proteinExistence type="predicted"/>
<dbReference type="EMBL" id="JAGEUA010000008">
    <property type="protein sequence ID" value="KAL0968299.1"/>
    <property type="molecule type" value="Genomic_DNA"/>
</dbReference>
<gene>
    <name evidence="1" type="ORF">UPYG_G00265000</name>
</gene>
<accession>A0ABD0W9Q5</accession>
<organism evidence="1 2">
    <name type="scientific">Umbra pygmaea</name>
    <name type="common">Eastern mudminnow</name>
    <dbReference type="NCBI Taxonomy" id="75934"/>
    <lineage>
        <taxon>Eukaryota</taxon>
        <taxon>Metazoa</taxon>
        <taxon>Chordata</taxon>
        <taxon>Craniata</taxon>
        <taxon>Vertebrata</taxon>
        <taxon>Euteleostomi</taxon>
        <taxon>Actinopterygii</taxon>
        <taxon>Neopterygii</taxon>
        <taxon>Teleostei</taxon>
        <taxon>Protacanthopterygii</taxon>
        <taxon>Esociformes</taxon>
        <taxon>Umbridae</taxon>
        <taxon>Umbra</taxon>
    </lineage>
</organism>
<reference evidence="1 2" key="1">
    <citation type="submission" date="2024-06" db="EMBL/GenBank/DDBJ databases">
        <authorList>
            <person name="Pan Q."/>
            <person name="Wen M."/>
            <person name="Jouanno E."/>
            <person name="Zahm M."/>
            <person name="Klopp C."/>
            <person name="Cabau C."/>
            <person name="Louis A."/>
            <person name="Berthelot C."/>
            <person name="Parey E."/>
            <person name="Roest Crollius H."/>
            <person name="Montfort J."/>
            <person name="Robinson-Rechavi M."/>
            <person name="Bouchez O."/>
            <person name="Lampietro C."/>
            <person name="Lopez Roques C."/>
            <person name="Donnadieu C."/>
            <person name="Postlethwait J."/>
            <person name="Bobe J."/>
            <person name="Verreycken H."/>
            <person name="Guiguen Y."/>
        </authorList>
    </citation>
    <scope>NUCLEOTIDE SEQUENCE [LARGE SCALE GENOMIC DNA]</scope>
    <source>
        <strain evidence="1">Up_M1</strain>
        <tissue evidence="1">Testis</tissue>
    </source>
</reference>
<dbReference type="AlphaFoldDB" id="A0ABD0W9Q5"/>
<evidence type="ECO:0000313" key="1">
    <source>
        <dbReference type="EMBL" id="KAL0968299.1"/>
    </source>
</evidence>
<keyword evidence="2" id="KW-1185">Reference proteome</keyword>
<name>A0ABD0W9Q5_UMBPY</name>
<protein>
    <submittedName>
        <fullName evidence="1">Uncharacterized protein</fullName>
    </submittedName>
</protein>
<comment type="caution">
    <text evidence="1">The sequence shown here is derived from an EMBL/GenBank/DDBJ whole genome shotgun (WGS) entry which is preliminary data.</text>
</comment>
<dbReference type="Proteomes" id="UP001557470">
    <property type="component" value="Unassembled WGS sequence"/>
</dbReference>
<sequence>MSAQLALQSSPGNSLLCHIGTRSEELRSVSNQVAPVLACVQAKARWGSCCSLMFRVFSSPRTTWFTVCLLRLLRT</sequence>